<dbReference type="EMBL" id="JAPEVB010000001">
    <property type="protein sequence ID" value="KAJ4396129.1"/>
    <property type="molecule type" value="Genomic_DNA"/>
</dbReference>
<reference evidence="1" key="1">
    <citation type="submission" date="2022-10" db="EMBL/GenBank/DDBJ databases">
        <title>Tapping the CABI collections for fungal endophytes: first genome assemblies for Collariella, Neodidymelliopsis, Ascochyta clinopodiicola, Didymella pomorum, Didymosphaeria variabile, Neocosmospora piperis and Neocucurbitaria cava.</title>
        <authorList>
            <person name="Hill R."/>
        </authorList>
    </citation>
    <scope>NUCLEOTIDE SEQUENCE</scope>
    <source>
        <strain evidence="1">IMI 355082</strain>
    </source>
</reference>
<sequence>MTDGTPDPTAGLPDPPTVSLQTLAVTGILVDVYGLKELPSPTLTHVSVLWLHNPRLGDRTRMAPIAKRVVAEYNKLRPSGSTRGLIAAAFDQRNHGSREVHHLANLAWNKSNPTHAQDMFGITIGTVLDTQLLITALPGYLFLDSLARGAPPPPVFDQHLVLGISLGGHSTWQTLFTNPAVTAGVSIIGCPDFLHLMADRAVKSKRASAGKAFVGSADFPPALVAQCAKFDPRAIVFGTGPVVESPGQDDQARIKTVLDKSVKGKRFLLCSGGADKLVPWRCSEAFTNFFVGAAEGWYKESGLKVDNRVYDGIGHECSDGMVVDAVRFLVNEVIGAGTTTAGSRI</sequence>
<proteinExistence type="predicted"/>
<comment type="caution">
    <text evidence="1">The sequence shown here is derived from an EMBL/GenBank/DDBJ whole genome shotgun (WGS) entry which is preliminary data.</text>
</comment>
<accession>A0A9W8Z006</accession>
<dbReference type="OrthoDB" id="2152248at2759"/>
<organism evidence="1 2">
    <name type="scientific">Gnomoniopsis smithogilvyi</name>
    <dbReference type="NCBI Taxonomy" id="1191159"/>
    <lineage>
        <taxon>Eukaryota</taxon>
        <taxon>Fungi</taxon>
        <taxon>Dikarya</taxon>
        <taxon>Ascomycota</taxon>
        <taxon>Pezizomycotina</taxon>
        <taxon>Sordariomycetes</taxon>
        <taxon>Sordariomycetidae</taxon>
        <taxon>Diaporthales</taxon>
        <taxon>Gnomoniaceae</taxon>
        <taxon>Gnomoniopsis</taxon>
    </lineage>
</organism>
<dbReference type="SUPFAM" id="SSF53474">
    <property type="entry name" value="alpha/beta-Hydrolases"/>
    <property type="match status" value="1"/>
</dbReference>
<dbReference type="PANTHER" id="PTHR47381:SF3">
    <property type="entry name" value="ALPHA_BETA-HYDROLASES SUPERFAMILY PROTEIN"/>
    <property type="match status" value="1"/>
</dbReference>
<dbReference type="PANTHER" id="PTHR47381">
    <property type="entry name" value="ALPHA/BETA-HYDROLASES SUPERFAMILY PROTEIN"/>
    <property type="match status" value="1"/>
</dbReference>
<evidence type="ECO:0000313" key="2">
    <source>
        <dbReference type="Proteomes" id="UP001140453"/>
    </source>
</evidence>
<evidence type="ECO:0008006" key="3">
    <source>
        <dbReference type="Google" id="ProtNLM"/>
    </source>
</evidence>
<keyword evidence="2" id="KW-1185">Reference proteome</keyword>
<name>A0A9W8Z006_9PEZI</name>
<gene>
    <name evidence="1" type="ORF">N0V93_000346</name>
</gene>
<dbReference type="AlphaFoldDB" id="A0A9W8Z006"/>
<protein>
    <recommendedName>
        <fullName evidence="3">Alpha/beta hydrolase</fullName>
    </recommendedName>
</protein>
<evidence type="ECO:0000313" key="1">
    <source>
        <dbReference type="EMBL" id="KAJ4396129.1"/>
    </source>
</evidence>
<dbReference type="Proteomes" id="UP001140453">
    <property type="component" value="Unassembled WGS sequence"/>
</dbReference>
<dbReference type="InterPro" id="IPR029058">
    <property type="entry name" value="AB_hydrolase_fold"/>
</dbReference>
<dbReference type="Gene3D" id="3.40.50.1820">
    <property type="entry name" value="alpha/beta hydrolase"/>
    <property type="match status" value="1"/>
</dbReference>